<evidence type="ECO:0000313" key="4">
    <source>
        <dbReference type="Proteomes" id="UP000567179"/>
    </source>
</evidence>
<sequence>MSSGYLSTISKYFKPNKAEAVQRLRSNILSFGATVIVSYLLPLPSLSSAFASLFVKSHHQSWTIEWLWEWACVLEIALITLFAYNILEAGYALKYPGPRPAVVAPSKPKAIPLSPFSTPKRPRGVLSPNTTPQEQKPFAFTPTASTSGSLSMSGSGYIQSPLSTPSRVLHYAALANSSTNTIASSTSSDFLATPSPVISAYRGKHSMDVGRALDASYLARVNPSPVQEED</sequence>
<protein>
    <submittedName>
        <fullName evidence="3">Uncharacterized protein</fullName>
    </submittedName>
</protein>
<name>A0A8H5BDP0_9AGAR</name>
<feature type="region of interest" description="Disordered" evidence="1">
    <location>
        <begin position="121"/>
        <end position="147"/>
    </location>
</feature>
<keyword evidence="2" id="KW-0812">Transmembrane</keyword>
<comment type="caution">
    <text evidence="3">The sequence shown here is derived from an EMBL/GenBank/DDBJ whole genome shotgun (WGS) entry which is preliminary data.</text>
</comment>
<gene>
    <name evidence="3" type="ORF">D9619_001296</name>
</gene>
<proteinExistence type="predicted"/>
<keyword evidence="2" id="KW-1133">Transmembrane helix</keyword>
<evidence type="ECO:0000313" key="3">
    <source>
        <dbReference type="EMBL" id="KAF5321455.1"/>
    </source>
</evidence>
<feature type="transmembrane region" description="Helical" evidence="2">
    <location>
        <begin position="28"/>
        <end position="55"/>
    </location>
</feature>
<evidence type="ECO:0000256" key="1">
    <source>
        <dbReference type="SAM" id="MobiDB-lite"/>
    </source>
</evidence>
<dbReference type="AlphaFoldDB" id="A0A8H5BDP0"/>
<keyword evidence="4" id="KW-1185">Reference proteome</keyword>
<dbReference type="Proteomes" id="UP000567179">
    <property type="component" value="Unassembled WGS sequence"/>
</dbReference>
<feature type="transmembrane region" description="Helical" evidence="2">
    <location>
        <begin position="67"/>
        <end position="87"/>
    </location>
</feature>
<dbReference type="OrthoDB" id="3248709at2759"/>
<evidence type="ECO:0000256" key="2">
    <source>
        <dbReference type="SAM" id="Phobius"/>
    </source>
</evidence>
<organism evidence="3 4">
    <name type="scientific">Psilocybe cf. subviscida</name>
    <dbReference type="NCBI Taxonomy" id="2480587"/>
    <lineage>
        <taxon>Eukaryota</taxon>
        <taxon>Fungi</taxon>
        <taxon>Dikarya</taxon>
        <taxon>Basidiomycota</taxon>
        <taxon>Agaricomycotina</taxon>
        <taxon>Agaricomycetes</taxon>
        <taxon>Agaricomycetidae</taxon>
        <taxon>Agaricales</taxon>
        <taxon>Agaricineae</taxon>
        <taxon>Strophariaceae</taxon>
        <taxon>Psilocybe</taxon>
    </lineage>
</organism>
<accession>A0A8H5BDP0</accession>
<keyword evidence="2" id="KW-0472">Membrane</keyword>
<reference evidence="3 4" key="1">
    <citation type="journal article" date="2020" name="ISME J.">
        <title>Uncovering the hidden diversity of litter-decomposition mechanisms in mushroom-forming fungi.</title>
        <authorList>
            <person name="Floudas D."/>
            <person name="Bentzer J."/>
            <person name="Ahren D."/>
            <person name="Johansson T."/>
            <person name="Persson P."/>
            <person name="Tunlid A."/>
        </authorList>
    </citation>
    <scope>NUCLEOTIDE SEQUENCE [LARGE SCALE GENOMIC DNA]</scope>
    <source>
        <strain evidence="3 4">CBS 101986</strain>
    </source>
</reference>
<dbReference type="EMBL" id="JAACJJ010000028">
    <property type="protein sequence ID" value="KAF5321455.1"/>
    <property type="molecule type" value="Genomic_DNA"/>
</dbReference>